<accession>A0ABV7M354</accession>
<keyword evidence="2" id="KW-1185">Reference proteome</keyword>
<name>A0ABV7M354_9GAMM</name>
<comment type="caution">
    <text evidence="1">The sequence shown here is derived from an EMBL/GenBank/DDBJ whole genome shotgun (WGS) entry which is preliminary data.</text>
</comment>
<dbReference type="Proteomes" id="UP001595640">
    <property type="component" value="Unassembled WGS sequence"/>
</dbReference>
<evidence type="ECO:0000313" key="2">
    <source>
        <dbReference type="Proteomes" id="UP001595640"/>
    </source>
</evidence>
<proteinExistence type="predicted"/>
<organism evidence="1 2">
    <name type="scientific">Modicisalibacter luteus</name>
    <dbReference type="NCBI Taxonomy" id="453962"/>
    <lineage>
        <taxon>Bacteria</taxon>
        <taxon>Pseudomonadati</taxon>
        <taxon>Pseudomonadota</taxon>
        <taxon>Gammaproteobacteria</taxon>
        <taxon>Oceanospirillales</taxon>
        <taxon>Halomonadaceae</taxon>
        <taxon>Modicisalibacter</taxon>
    </lineage>
</organism>
<protein>
    <submittedName>
        <fullName evidence="1">Uncharacterized protein</fullName>
    </submittedName>
</protein>
<gene>
    <name evidence="1" type="ORF">ACFOEI_14300</name>
</gene>
<dbReference type="RefSeq" id="WP_019020611.1">
    <property type="nucleotide sequence ID" value="NZ_BMXD01000001.1"/>
</dbReference>
<evidence type="ECO:0000313" key="1">
    <source>
        <dbReference type="EMBL" id="MFC3293224.1"/>
    </source>
</evidence>
<reference evidence="2" key="1">
    <citation type="journal article" date="2019" name="Int. J. Syst. Evol. Microbiol.">
        <title>The Global Catalogue of Microorganisms (GCM) 10K type strain sequencing project: providing services to taxonomists for standard genome sequencing and annotation.</title>
        <authorList>
            <consortium name="The Broad Institute Genomics Platform"/>
            <consortium name="The Broad Institute Genome Sequencing Center for Infectious Disease"/>
            <person name="Wu L."/>
            <person name="Ma J."/>
        </authorList>
    </citation>
    <scope>NUCLEOTIDE SEQUENCE [LARGE SCALE GENOMIC DNA]</scope>
    <source>
        <strain evidence="2">KCTC 12847</strain>
    </source>
</reference>
<sequence length="82" mass="9190">MFHSGPCSHCHGTGYATKDGEALPLEDLIAMISARRNEWRQRYYQLLHTPGVREAAEAHAERQRAKAHDQAMGYGMGKYSGD</sequence>
<dbReference type="EMBL" id="JBHRUH010000031">
    <property type="protein sequence ID" value="MFC3293224.1"/>
    <property type="molecule type" value="Genomic_DNA"/>
</dbReference>